<dbReference type="PROSITE" id="PS50112">
    <property type="entry name" value="PAS"/>
    <property type="match status" value="1"/>
</dbReference>
<protein>
    <submittedName>
        <fullName evidence="9">PAS domain S-box protein</fullName>
    </submittedName>
</protein>
<dbReference type="Gene3D" id="3.40.50.300">
    <property type="entry name" value="P-loop containing nucleotide triphosphate hydrolases"/>
    <property type="match status" value="1"/>
</dbReference>
<dbReference type="InterPro" id="IPR002197">
    <property type="entry name" value="HTH_Fis"/>
</dbReference>
<dbReference type="InterPro" id="IPR025662">
    <property type="entry name" value="Sigma_54_int_dom_ATP-bd_1"/>
</dbReference>
<dbReference type="Pfam" id="PF00158">
    <property type="entry name" value="Sigma54_activat"/>
    <property type="match status" value="1"/>
</dbReference>
<accession>A0A9D5Q7S8</accession>
<name>A0A9D5Q7S8_9BACT</name>
<dbReference type="PRINTS" id="PR01590">
    <property type="entry name" value="HTHFIS"/>
</dbReference>
<reference evidence="9" key="1">
    <citation type="submission" date="2019-11" db="EMBL/GenBank/DDBJ databases">
        <title>Microbial mats filling the niche in hypersaline microbial mats.</title>
        <authorList>
            <person name="Wong H.L."/>
            <person name="Macleod F.I."/>
            <person name="White R.A. III"/>
            <person name="Burns B.P."/>
        </authorList>
    </citation>
    <scope>NUCLEOTIDE SEQUENCE</scope>
    <source>
        <strain evidence="9">Rbin_158</strain>
    </source>
</reference>
<dbReference type="SUPFAM" id="SSF55785">
    <property type="entry name" value="PYP-like sensor domain (PAS domain)"/>
    <property type="match status" value="1"/>
</dbReference>
<dbReference type="Pfam" id="PF25601">
    <property type="entry name" value="AAA_lid_14"/>
    <property type="match status" value="1"/>
</dbReference>
<evidence type="ECO:0000313" key="9">
    <source>
        <dbReference type="EMBL" id="MBD3327210.1"/>
    </source>
</evidence>
<dbReference type="Gene3D" id="3.30.450.20">
    <property type="entry name" value="PAS domain"/>
    <property type="match status" value="1"/>
</dbReference>
<evidence type="ECO:0000256" key="3">
    <source>
        <dbReference type="ARBA" id="ARBA00023015"/>
    </source>
</evidence>
<evidence type="ECO:0000256" key="4">
    <source>
        <dbReference type="ARBA" id="ARBA00023125"/>
    </source>
</evidence>
<dbReference type="FunFam" id="1.10.8.60:FF:000014">
    <property type="entry name" value="DNA-binding transcriptional regulator NtrC"/>
    <property type="match status" value="1"/>
</dbReference>
<dbReference type="SMART" id="SM00382">
    <property type="entry name" value="AAA"/>
    <property type="match status" value="1"/>
</dbReference>
<dbReference type="CDD" id="cd00130">
    <property type="entry name" value="PAS"/>
    <property type="match status" value="1"/>
</dbReference>
<keyword evidence="4" id="KW-0238">DNA-binding</keyword>
<feature type="domain" description="Sigma-54 factor interaction" evidence="7">
    <location>
        <begin position="127"/>
        <end position="356"/>
    </location>
</feature>
<evidence type="ECO:0000256" key="1">
    <source>
        <dbReference type="ARBA" id="ARBA00022741"/>
    </source>
</evidence>
<keyword evidence="6" id="KW-0804">Transcription</keyword>
<gene>
    <name evidence="9" type="ORF">GF339_21670</name>
</gene>
<evidence type="ECO:0000256" key="6">
    <source>
        <dbReference type="ARBA" id="ARBA00023163"/>
    </source>
</evidence>
<dbReference type="EMBL" id="WJJP01000705">
    <property type="protein sequence ID" value="MBD3327210.1"/>
    <property type="molecule type" value="Genomic_DNA"/>
</dbReference>
<dbReference type="SUPFAM" id="SSF52540">
    <property type="entry name" value="P-loop containing nucleoside triphosphate hydrolases"/>
    <property type="match status" value="1"/>
</dbReference>
<dbReference type="GO" id="GO:0006355">
    <property type="term" value="P:regulation of DNA-templated transcription"/>
    <property type="evidence" value="ECO:0007669"/>
    <property type="project" value="InterPro"/>
</dbReference>
<dbReference type="Pfam" id="PF02954">
    <property type="entry name" value="HTH_8"/>
    <property type="match status" value="1"/>
</dbReference>
<dbReference type="Gene3D" id="1.10.8.60">
    <property type="match status" value="1"/>
</dbReference>
<dbReference type="Pfam" id="PF08447">
    <property type="entry name" value="PAS_3"/>
    <property type="match status" value="1"/>
</dbReference>
<keyword evidence="5" id="KW-0010">Activator</keyword>
<dbReference type="InterPro" id="IPR058031">
    <property type="entry name" value="AAA_lid_NorR"/>
</dbReference>
<evidence type="ECO:0000256" key="5">
    <source>
        <dbReference type="ARBA" id="ARBA00023159"/>
    </source>
</evidence>
<dbReference type="GO" id="GO:0005524">
    <property type="term" value="F:ATP binding"/>
    <property type="evidence" value="ECO:0007669"/>
    <property type="project" value="UniProtKB-KW"/>
</dbReference>
<keyword evidence="3" id="KW-0805">Transcription regulation</keyword>
<dbReference type="InterPro" id="IPR000014">
    <property type="entry name" value="PAS"/>
</dbReference>
<dbReference type="CDD" id="cd00009">
    <property type="entry name" value="AAA"/>
    <property type="match status" value="1"/>
</dbReference>
<dbReference type="SUPFAM" id="SSF46689">
    <property type="entry name" value="Homeodomain-like"/>
    <property type="match status" value="1"/>
</dbReference>
<dbReference type="PROSITE" id="PS50045">
    <property type="entry name" value="SIGMA54_INTERACT_4"/>
    <property type="match status" value="1"/>
</dbReference>
<keyword evidence="2" id="KW-0067">ATP-binding</keyword>
<dbReference type="InterPro" id="IPR027417">
    <property type="entry name" value="P-loop_NTPase"/>
</dbReference>
<proteinExistence type="predicted"/>
<dbReference type="AlphaFoldDB" id="A0A9D5Q7S8"/>
<organism evidence="9 10">
    <name type="scientific">candidate division KSB3 bacterium</name>
    <dbReference type="NCBI Taxonomy" id="2044937"/>
    <lineage>
        <taxon>Bacteria</taxon>
        <taxon>candidate division KSB3</taxon>
    </lineage>
</organism>
<dbReference type="NCBIfam" id="TIGR00229">
    <property type="entry name" value="sensory_box"/>
    <property type="match status" value="1"/>
</dbReference>
<keyword evidence="1" id="KW-0547">Nucleotide-binding</keyword>
<evidence type="ECO:0000313" key="10">
    <source>
        <dbReference type="Proteomes" id="UP000649604"/>
    </source>
</evidence>
<dbReference type="InterPro" id="IPR013655">
    <property type="entry name" value="PAS_fold_3"/>
</dbReference>
<dbReference type="Gene3D" id="1.10.10.60">
    <property type="entry name" value="Homeodomain-like"/>
    <property type="match status" value="1"/>
</dbReference>
<feature type="non-terminal residue" evidence="9">
    <location>
        <position position="1"/>
    </location>
</feature>
<evidence type="ECO:0000256" key="2">
    <source>
        <dbReference type="ARBA" id="ARBA00022840"/>
    </source>
</evidence>
<feature type="domain" description="PAS" evidence="8">
    <location>
        <begin position="1"/>
        <end position="68"/>
    </location>
</feature>
<comment type="caution">
    <text evidence="9">The sequence shown here is derived from an EMBL/GenBank/DDBJ whole genome shotgun (WGS) entry which is preliminary data.</text>
</comment>
<dbReference type="Proteomes" id="UP000649604">
    <property type="component" value="Unassembled WGS sequence"/>
</dbReference>
<dbReference type="FunFam" id="3.40.50.300:FF:000006">
    <property type="entry name" value="DNA-binding transcriptional regulator NtrC"/>
    <property type="match status" value="1"/>
</dbReference>
<dbReference type="InterPro" id="IPR003593">
    <property type="entry name" value="AAA+_ATPase"/>
</dbReference>
<dbReference type="InterPro" id="IPR009057">
    <property type="entry name" value="Homeodomain-like_sf"/>
</dbReference>
<dbReference type="InterPro" id="IPR035965">
    <property type="entry name" value="PAS-like_dom_sf"/>
</dbReference>
<dbReference type="InterPro" id="IPR002078">
    <property type="entry name" value="Sigma_54_int"/>
</dbReference>
<dbReference type="PANTHER" id="PTHR32071">
    <property type="entry name" value="TRANSCRIPTIONAL REGULATORY PROTEIN"/>
    <property type="match status" value="1"/>
</dbReference>
<sequence length="445" mass="50529">VYKHLIENVNEIVFQADPKGTIVFVNHRVHDILGYTPEEITGTNFFSYVIPEDLEEAKAAFRLTLRHEQPLSGEYRVMHHNGTILTISIYTRPIFEDGRTAGMQGIIQNITPPPERFSAPRDGLHDLIGRSQKMQEIYDLIMSVAKTDSTVLIHGESGTGKELIAQAIHAYSHRQQKPFIVVNCAAYSEHLLESELFGHERGAFTGAHRRKLGRFELAKGGTIFLDEIGEIPPHSQLLLLRVLQNKTFERVGGEKTLQADVRIIAATNKILEEELKTGRFRDDLYYRLNVIPIEVPPLRDRKEDIPYLVEHFLKKYSAISRKHVFKCSQGALDMLMQYDWFGNVRELENVIERAVVMASGPVITPAELPTKLQEPSENLLRNRHSSHPSGLPSLYDHERHLILKTLQATNWNKYQAAKLLGITRSTLYSKIAKYELAPDSPASLA</sequence>
<evidence type="ECO:0000259" key="7">
    <source>
        <dbReference type="PROSITE" id="PS50045"/>
    </source>
</evidence>
<dbReference type="GO" id="GO:0043565">
    <property type="term" value="F:sequence-specific DNA binding"/>
    <property type="evidence" value="ECO:0007669"/>
    <property type="project" value="InterPro"/>
</dbReference>
<dbReference type="PROSITE" id="PS00675">
    <property type="entry name" value="SIGMA54_INTERACT_1"/>
    <property type="match status" value="1"/>
</dbReference>
<dbReference type="SMART" id="SM00091">
    <property type="entry name" value="PAS"/>
    <property type="match status" value="1"/>
</dbReference>
<evidence type="ECO:0000259" key="8">
    <source>
        <dbReference type="PROSITE" id="PS50112"/>
    </source>
</evidence>